<dbReference type="Proteomes" id="UP000008022">
    <property type="component" value="Unassembled WGS sequence"/>
</dbReference>
<name>A0A0E0MVN4_ORYRU</name>
<accession>A0A0E0MVN4</accession>
<sequence>MEEAGPSPVASDLLLQLPAQIEMVYIPGEFHDLAVVYIPGEFHDLAEQLQVKLAGDMPL</sequence>
<dbReference type="Gramene" id="ORUFI01G15210.1">
    <property type="protein sequence ID" value="ORUFI01G15210.1"/>
    <property type="gene ID" value="ORUFI01G15210"/>
</dbReference>
<reference evidence="1" key="2">
    <citation type="submission" date="2015-06" db="UniProtKB">
        <authorList>
            <consortium name="EnsemblPlants"/>
        </authorList>
    </citation>
    <scope>IDENTIFICATION</scope>
</reference>
<keyword evidence="2" id="KW-1185">Reference proteome</keyword>
<dbReference type="AlphaFoldDB" id="A0A0E0MVN4"/>
<organism evidence="1 2">
    <name type="scientific">Oryza rufipogon</name>
    <name type="common">Brownbeard rice</name>
    <name type="synonym">Asian wild rice</name>
    <dbReference type="NCBI Taxonomy" id="4529"/>
    <lineage>
        <taxon>Eukaryota</taxon>
        <taxon>Viridiplantae</taxon>
        <taxon>Streptophyta</taxon>
        <taxon>Embryophyta</taxon>
        <taxon>Tracheophyta</taxon>
        <taxon>Spermatophyta</taxon>
        <taxon>Magnoliopsida</taxon>
        <taxon>Liliopsida</taxon>
        <taxon>Poales</taxon>
        <taxon>Poaceae</taxon>
        <taxon>BOP clade</taxon>
        <taxon>Oryzoideae</taxon>
        <taxon>Oryzeae</taxon>
        <taxon>Oryzinae</taxon>
        <taxon>Oryza</taxon>
    </lineage>
</organism>
<reference evidence="2" key="1">
    <citation type="submission" date="2013-06" db="EMBL/GenBank/DDBJ databases">
        <authorList>
            <person name="Zhao Q."/>
        </authorList>
    </citation>
    <scope>NUCLEOTIDE SEQUENCE</scope>
    <source>
        <strain evidence="2">cv. W1943</strain>
    </source>
</reference>
<evidence type="ECO:0000313" key="1">
    <source>
        <dbReference type="EnsemblPlants" id="ORUFI01G15210.1"/>
    </source>
</evidence>
<evidence type="ECO:0000313" key="2">
    <source>
        <dbReference type="Proteomes" id="UP000008022"/>
    </source>
</evidence>
<dbReference type="EnsemblPlants" id="ORUFI01G15210.1">
    <property type="protein sequence ID" value="ORUFI01G15210.1"/>
    <property type="gene ID" value="ORUFI01G15210"/>
</dbReference>
<dbReference type="HOGENOM" id="CLU_2965013_0_0_1"/>
<protein>
    <submittedName>
        <fullName evidence="1">Uncharacterized protein</fullName>
    </submittedName>
</protein>
<proteinExistence type="predicted"/>